<dbReference type="InterPro" id="IPR015943">
    <property type="entry name" value="WD40/YVTN_repeat-like_dom_sf"/>
</dbReference>
<reference evidence="7" key="1">
    <citation type="submission" date="2020-05" db="EMBL/GenBank/DDBJ databases">
        <title>Phylogenomic resolution of chytrid fungi.</title>
        <authorList>
            <person name="Stajich J.E."/>
            <person name="Amses K."/>
            <person name="Simmons R."/>
            <person name="Seto K."/>
            <person name="Myers J."/>
            <person name="Bonds A."/>
            <person name="Quandt C.A."/>
            <person name="Barry K."/>
            <person name="Liu P."/>
            <person name="Grigoriev I."/>
            <person name="Longcore J.E."/>
            <person name="James T.Y."/>
        </authorList>
    </citation>
    <scope>NUCLEOTIDE SEQUENCE</scope>
    <source>
        <strain evidence="7">JEL0476</strain>
    </source>
</reference>
<keyword evidence="1 4" id="KW-0853">WD repeat</keyword>
<evidence type="ECO:0000256" key="4">
    <source>
        <dbReference type="PROSITE-ProRule" id="PRU00221"/>
    </source>
</evidence>
<evidence type="ECO:0000256" key="2">
    <source>
        <dbReference type="ARBA" id="ARBA00022737"/>
    </source>
</evidence>
<dbReference type="PROSITE" id="PS50294">
    <property type="entry name" value="WD_REPEATS_REGION"/>
    <property type="match status" value="3"/>
</dbReference>
<keyword evidence="2" id="KW-0677">Repeat</keyword>
<keyword evidence="3" id="KW-0106">Calcium</keyword>
<dbReference type="PROSITE" id="PS00018">
    <property type="entry name" value="EF_HAND_1"/>
    <property type="match status" value="1"/>
</dbReference>
<dbReference type="PROSITE" id="PS50082">
    <property type="entry name" value="WD_REPEATS_2"/>
    <property type="match status" value="4"/>
</dbReference>
<dbReference type="InterPro" id="IPR018247">
    <property type="entry name" value="EF_Hand_1_Ca_BS"/>
</dbReference>
<dbReference type="InterPro" id="IPR020472">
    <property type="entry name" value="WD40_PAC1"/>
</dbReference>
<feature type="repeat" description="WD" evidence="4">
    <location>
        <begin position="598"/>
        <end position="638"/>
    </location>
</feature>
<dbReference type="Gene3D" id="2.130.10.10">
    <property type="entry name" value="YVTN repeat-like/Quinoprotein amine dehydrogenase"/>
    <property type="match status" value="4"/>
</dbReference>
<dbReference type="InterPro" id="IPR051242">
    <property type="entry name" value="WD-EF-hand_domain"/>
</dbReference>
<evidence type="ECO:0000256" key="5">
    <source>
        <dbReference type="SAM" id="Coils"/>
    </source>
</evidence>
<feature type="repeat" description="WD" evidence="4">
    <location>
        <begin position="455"/>
        <end position="496"/>
    </location>
</feature>
<name>A0AAD5UAQ0_9FUNG</name>
<feature type="domain" description="EF-hand" evidence="6">
    <location>
        <begin position="94"/>
        <end position="129"/>
    </location>
</feature>
<evidence type="ECO:0000256" key="1">
    <source>
        <dbReference type="ARBA" id="ARBA00022574"/>
    </source>
</evidence>
<dbReference type="InterPro" id="IPR002048">
    <property type="entry name" value="EF_hand_dom"/>
</dbReference>
<evidence type="ECO:0000313" key="7">
    <source>
        <dbReference type="EMBL" id="KAJ3227462.1"/>
    </source>
</evidence>
<dbReference type="InterPro" id="IPR011992">
    <property type="entry name" value="EF-hand-dom_pair"/>
</dbReference>
<sequence>MSKQAWSSISKIGDINLPKIAGIYQDDQDEVEQKVEKVVVAHRKKKEGVHVMNIHHFEQLQSTFENHKNEDGSSGFDIDKFREVFKNVLGDTNITFDQMTLLFMKIDANSDGTVDWDEFSGYMMAGSMESDGLALIFDDRVKRLLGSPHRDMIKIIDFIFKERKYLSVGRDGTICLWNQNLKLQKVMYTKDFFPQMSWVADALFVQEFNKLIIVTDNRQLCIYDILSIKPRLLCAISQLEHNPLCLAHASNYEEESDLILFGDDGGFLNVITLRRSFFENTSDTIQYEHLTAAKLTKVEDKETKTWRKLSKEESMKKYNLFFYRRKIHYDWILKIQYIHEINAFITCSSETNRSLAIGDLERKTERHVSVPKGIKCFEYCRRPSFLVTGGRDKVVIKIWNARNLNCLQTLMDKVSHRPENIISSMFYDHQNQQLITGSSKLEPWPLYKNLRRSDTQMEDSSVVSAIYNENFRQVVSGTQSGSITIWDLESGEKIFQFHNAHDSYELTAMCFDKSGRRLITGSRDGIIKMWNFNNGMILKKMQKETMDECTGLMYVEMGSNKYIIAIGWDNKIYIFIDDIDKFECGPARVLNGKGTLTHRGHEDDLSSVSFCPPNIVATSSVDGAIVLWNIESGYIKLTLRDPFLDLRARDEKAVEKVLFLIKQDMFQNYQLSSWPRVPLISSHADGHIRFWEIQEGNLICELNCSRGNEEEGMNTMITDIDATILIVGGSKGYIRVYDVRSFSVDMKKDYSTGCVLKSYWRAHVWSIASLGYANSQELVITASRDSTIRVWTINGNHIGVFGGDVSWYIDDPSTYAHVPEDLRMEAELIKQRNQLLEKQNESIKKNVINNWRGIAVELGGSTTNNGKNEETAEEMNARLMALRKRNLQTHVIQKWNDHATSKKKVRGQIKVSYDAVYSKLKVKDLEDIPTYQPPASLSLNKNNFSGNKFVKNNFNLLSMDIGGANSGTNRNFQLDSKLKNVKGKRN</sequence>
<dbReference type="PANTHER" id="PTHR44324:SF4">
    <property type="entry name" value="WD40 REPEAT DOMAIN 95"/>
    <property type="match status" value="1"/>
</dbReference>
<dbReference type="PROSITE" id="PS50222">
    <property type="entry name" value="EF_HAND_2"/>
    <property type="match status" value="1"/>
</dbReference>
<proteinExistence type="predicted"/>
<dbReference type="Proteomes" id="UP001211065">
    <property type="component" value="Unassembled WGS sequence"/>
</dbReference>
<keyword evidence="5" id="KW-0175">Coiled coil</keyword>
<feature type="coiled-coil region" evidence="5">
    <location>
        <begin position="826"/>
        <end position="885"/>
    </location>
</feature>
<organism evidence="7 8">
    <name type="scientific">Clydaea vesicula</name>
    <dbReference type="NCBI Taxonomy" id="447962"/>
    <lineage>
        <taxon>Eukaryota</taxon>
        <taxon>Fungi</taxon>
        <taxon>Fungi incertae sedis</taxon>
        <taxon>Chytridiomycota</taxon>
        <taxon>Chytridiomycota incertae sedis</taxon>
        <taxon>Chytridiomycetes</taxon>
        <taxon>Lobulomycetales</taxon>
        <taxon>Lobulomycetaceae</taxon>
        <taxon>Clydaea</taxon>
    </lineage>
</organism>
<dbReference type="AlphaFoldDB" id="A0AAD5UAQ0"/>
<evidence type="ECO:0000259" key="6">
    <source>
        <dbReference type="PROSITE" id="PS50222"/>
    </source>
</evidence>
<dbReference type="SUPFAM" id="SSF50978">
    <property type="entry name" value="WD40 repeat-like"/>
    <property type="match status" value="2"/>
</dbReference>
<accession>A0AAD5UAQ0</accession>
<dbReference type="Pfam" id="PF00400">
    <property type="entry name" value="WD40"/>
    <property type="match status" value="3"/>
</dbReference>
<feature type="repeat" description="WD" evidence="4">
    <location>
        <begin position="760"/>
        <end position="794"/>
    </location>
</feature>
<dbReference type="PANTHER" id="PTHR44324">
    <property type="entry name" value="WD40 REPEAT DOMAIN 95"/>
    <property type="match status" value="1"/>
</dbReference>
<evidence type="ECO:0000313" key="8">
    <source>
        <dbReference type="Proteomes" id="UP001211065"/>
    </source>
</evidence>
<gene>
    <name evidence="7" type="primary">WDR95</name>
    <name evidence="7" type="ORF">HK099_001918</name>
</gene>
<dbReference type="InterPro" id="IPR036322">
    <property type="entry name" value="WD40_repeat_dom_sf"/>
</dbReference>
<dbReference type="PROSITE" id="PS00678">
    <property type="entry name" value="WD_REPEATS_1"/>
    <property type="match status" value="2"/>
</dbReference>
<dbReference type="EMBL" id="JADGJW010000016">
    <property type="protein sequence ID" value="KAJ3227462.1"/>
    <property type="molecule type" value="Genomic_DNA"/>
</dbReference>
<keyword evidence="8" id="KW-1185">Reference proteome</keyword>
<dbReference type="PRINTS" id="PR00320">
    <property type="entry name" value="GPROTEINBRPT"/>
</dbReference>
<dbReference type="InterPro" id="IPR001680">
    <property type="entry name" value="WD40_rpt"/>
</dbReference>
<dbReference type="SMART" id="SM00320">
    <property type="entry name" value="WD40"/>
    <property type="match status" value="7"/>
</dbReference>
<feature type="repeat" description="WD" evidence="4">
    <location>
        <begin position="499"/>
        <end position="540"/>
    </location>
</feature>
<evidence type="ECO:0000256" key="3">
    <source>
        <dbReference type="ARBA" id="ARBA00022837"/>
    </source>
</evidence>
<dbReference type="InterPro" id="IPR019775">
    <property type="entry name" value="WD40_repeat_CS"/>
</dbReference>
<protein>
    <submittedName>
        <fullName evidence="7">WD40 repeat domain 95</fullName>
    </submittedName>
</protein>
<dbReference type="Gene3D" id="1.10.238.10">
    <property type="entry name" value="EF-hand"/>
    <property type="match status" value="1"/>
</dbReference>
<dbReference type="GO" id="GO:0005509">
    <property type="term" value="F:calcium ion binding"/>
    <property type="evidence" value="ECO:0007669"/>
    <property type="project" value="InterPro"/>
</dbReference>
<dbReference type="SUPFAM" id="SSF47473">
    <property type="entry name" value="EF-hand"/>
    <property type="match status" value="1"/>
</dbReference>
<comment type="caution">
    <text evidence="7">The sequence shown here is derived from an EMBL/GenBank/DDBJ whole genome shotgun (WGS) entry which is preliminary data.</text>
</comment>